<dbReference type="OrthoDB" id="2513152at2"/>
<keyword evidence="3" id="KW-1185">Reference proteome</keyword>
<dbReference type="RefSeq" id="WP_078073609.1">
    <property type="nucleotide sequence ID" value="NZ_CP018047.1"/>
</dbReference>
<dbReference type="AlphaFoldDB" id="A0A1U9QN89"/>
<accession>A0A1U9QN89</accession>
<evidence type="ECO:0000313" key="2">
    <source>
        <dbReference type="EMBL" id="AQU65125.1"/>
    </source>
</evidence>
<reference evidence="2 3" key="1">
    <citation type="submission" date="2016-11" db="EMBL/GenBank/DDBJ databases">
        <title>Complete genome sequence of Streptomyces niveus SCSIO 3406.</title>
        <authorList>
            <person name="Zhu Q."/>
            <person name="Cheng W."/>
            <person name="Song Y."/>
            <person name="Li Q."/>
            <person name="Ju J."/>
        </authorList>
    </citation>
    <scope>NUCLEOTIDE SEQUENCE [LARGE SCALE GENOMIC DNA]</scope>
    <source>
        <strain evidence="2 3">SCSIO 3406</strain>
    </source>
</reference>
<dbReference type="Proteomes" id="UP000189677">
    <property type="component" value="Chromosome"/>
</dbReference>
<evidence type="ECO:0000256" key="1">
    <source>
        <dbReference type="SAM" id="MobiDB-lite"/>
    </source>
</evidence>
<organism evidence="2 3">
    <name type="scientific">Streptomyces niveus</name>
    <name type="common">Streptomyces spheroides</name>
    <dbReference type="NCBI Taxonomy" id="193462"/>
    <lineage>
        <taxon>Bacteria</taxon>
        <taxon>Bacillati</taxon>
        <taxon>Actinomycetota</taxon>
        <taxon>Actinomycetes</taxon>
        <taxon>Kitasatosporales</taxon>
        <taxon>Streptomycetaceae</taxon>
        <taxon>Streptomyces</taxon>
    </lineage>
</organism>
<dbReference type="EMBL" id="CP018047">
    <property type="protein sequence ID" value="AQU65125.1"/>
    <property type="molecule type" value="Genomic_DNA"/>
</dbReference>
<protein>
    <submittedName>
        <fullName evidence="2">Uncharacterized protein</fullName>
    </submittedName>
</protein>
<gene>
    <name evidence="2" type="ORF">BBN63_01445</name>
</gene>
<name>A0A1U9QN89_STRNV</name>
<dbReference type="KEGG" id="snw:BBN63_01445"/>
<sequence>MSRRDRRAPPSGADGSGRRLISTPSDGQPPAPDPRNRRPPFQKEAVRRLIPNAAEPLYSPTDSKESKLLQTALDDTRKRIMQGRVPLSEWDDVMKNWRKDAGDRIRAEFEQAWETRTS</sequence>
<evidence type="ECO:0000313" key="3">
    <source>
        <dbReference type="Proteomes" id="UP000189677"/>
    </source>
</evidence>
<feature type="region of interest" description="Disordered" evidence="1">
    <location>
        <begin position="1"/>
        <end position="42"/>
    </location>
</feature>
<proteinExistence type="predicted"/>